<dbReference type="Proteomes" id="UP000234382">
    <property type="component" value="Unassembled WGS sequence"/>
</dbReference>
<keyword evidence="2" id="KW-0472">Membrane</keyword>
<dbReference type="PANTHER" id="PTHR34219:SF1">
    <property type="entry name" value="PEPSY DOMAIN-CONTAINING PROTEIN"/>
    <property type="match status" value="1"/>
</dbReference>
<evidence type="ECO:0000313" key="4">
    <source>
        <dbReference type="Proteomes" id="UP000234382"/>
    </source>
</evidence>
<sequence length="130" mass="13954">MTTSSETVPENSGRHWLGPFLRRLHFYAGILIGPFILVAALSGAAYAISPTLEKFVYAEQLSVPPTDHPLPLAAQIKAANATIGDGAAPSAVRPAPEPGDTTRVMYSDPNVGRERIPGDLRRSIHRRGGR</sequence>
<evidence type="ECO:0000256" key="2">
    <source>
        <dbReference type="SAM" id="Phobius"/>
    </source>
</evidence>
<evidence type="ECO:0000313" key="3">
    <source>
        <dbReference type="EMBL" id="SMX82947.1"/>
    </source>
</evidence>
<dbReference type="RefSeq" id="WP_338063771.1">
    <property type="nucleotide sequence ID" value="NZ_FXYX01000009.1"/>
</dbReference>
<gene>
    <name evidence="3" type="ORF">BI49514_01670</name>
</gene>
<feature type="compositionally biased region" description="Basic and acidic residues" evidence="1">
    <location>
        <begin position="111"/>
        <end position="122"/>
    </location>
</feature>
<dbReference type="PANTHER" id="PTHR34219">
    <property type="entry name" value="IRON-REGULATED INNER MEMBRANE PROTEIN-RELATED"/>
    <property type="match status" value="1"/>
</dbReference>
<feature type="transmembrane region" description="Helical" evidence="2">
    <location>
        <begin position="26"/>
        <end position="48"/>
    </location>
</feature>
<keyword evidence="4" id="KW-1185">Reference proteome</keyword>
<reference evidence="4" key="1">
    <citation type="submission" date="2017-03" db="EMBL/GenBank/DDBJ databases">
        <authorList>
            <person name="Monnet C."/>
        </authorList>
    </citation>
    <scope>NUCLEOTIDE SEQUENCE [LARGE SCALE GENOMIC DNA]</scope>
    <source>
        <strain evidence="4">ATCC 49514</strain>
    </source>
</reference>
<name>A0A2H1J601_9MICO</name>
<keyword evidence="2" id="KW-1133">Transmembrane helix</keyword>
<feature type="region of interest" description="Disordered" evidence="1">
    <location>
        <begin position="85"/>
        <end position="130"/>
    </location>
</feature>
<dbReference type="EMBL" id="FXYX01000009">
    <property type="protein sequence ID" value="SMX82947.1"/>
    <property type="molecule type" value="Genomic_DNA"/>
</dbReference>
<proteinExistence type="predicted"/>
<protein>
    <submittedName>
        <fullName evidence="3">PepSY-associated TM region</fullName>
    </submittedName>
</protein>
<dbReference type="InterPro" id="IPR005625">
    <property type="entry name" value="PepSY-ass_TM"/>
</dbReference>
<dbReference type="Pfam" id="PF03929">
    <property type="entry name" value="PepSY_TM"/>
    <property type="match status" value="1"/>
</dbReference>
<organism evidence="3 4">
    <name type="scientific">Brevibacterium iodinum ATCC 49514</name>
    <dbReference type="NCBI Taxonomy" id="1255616"/>
    <lineage>
        <taxon>Bacteria</taxon>
        <taxon>Bacillati</taxon>
        <taxon>Actinomycetota</taxon>
        <taxon>Actinomycetes</taxon>
        <taxon>Micrococcales</taxon>
        <taxon>Brevibacteriaceae</taxon>
        <taxon>Brevibacterium</taxon>
    </lineage>
</organism>
<accession>A0A2H1J601</accession>
<keyword evidence="2" id="KW-0812">Transmembrane</keyword>
<dbReference type="AlphaFoldDB" id="A0A2H1J601"/>
<evidence type="ECO:0000256" key="1">
    <source>
        <dbReference type="SAM" id="MobiDB-lite"/>
    </source>
</evidence>